<gene>
    <name evidence="2" type="ORF">IDJ77_11485</name>
</gene>
<keyword evidence="1" id="KW-0812">Transmembrane</keyword>
<dbReference type="Proteomes" id="UP000606600">
    <property type="component" value="Unassembled WGS sequence"/>
</dbReference>
<sequence>MANTDRRQRQGAVISWWKRKPGNTMQNLNLVISSTGGIASIILACWALALTYRFGESTEQIKILTNIALQQQSQLERLELILKETKLQNKLSDSGLIQLQSTNTKLVNQSKLLNRQVTILADEQAVSNQFRKISRKAAFLNFKYTVSLMGDLTHASGGLFTGNYMSTNRIAAASKAEKLLESQLTSTFLIEHQNSWGKWKSMYRESKGIQSMEAHPDSSWFTISIDSITNAQSIRDSDPASIRKEKITRFNTFVRNFRELYIDVLKDIVWKEDEIAPKHYVLRKSQLPLSTKKQFADTLF</sequence>
<evidence type="ECO:0000256" key="1">
    <source>
        <dbReference type="SAM" id="Phobius"/>
    </source>
</evidence>
<dbReference type="EMBL" id="JACWMY010000005">
    <property type="protein sequence ID" value="MBD1364431.1"/>
    <property type="molecule type" value="Genomic_DNA"/>
</dbReference>
<keyword evidence="1" id="KW-0472">Membrane</keyword>
<dbReference type="RefSeq" id="WP_191189094.1">
    <property type="nucleotide sequence ID" value="NZ_JACWMY010000005.1"/>
</dbReference>
<feature type="transmembrane region" description="Helical" evidence="1">
    <location>
        <begin position="28"/>
        <end position="52"/>
    </location>
</feature>
<keyword evidence="1" id="KW-1133">Transmembrane helix</keyword>
<evidence type="ECO:0000313" key="2">
    <source>
        <dbReference type="EMBL" id="MBD1364431.1"/>
    </source>
</evidence>
<proteinExistence type="predicted"/>
<evidence type="ECO:0000313" key="3">
    <source>
        <dbReference type="Proteomes" id="UP000606600"/>
    </source>
</evidence>
<accession>A0ABR7WQE9</accession>
<comment type="caution">
    <text evidence="2">The sequence shown here is derived from an EMBL/GenBank/DDBJ whole genome shotgun (WGS) entry which is preliminary data.</text>
</comment>
<reference evidence="2 3" key="1">
    <citation type="submission" date="2020-09" db="EMBL/GenBank/DDBJ databases">
        <title>Novel species of Mucilaginibacter isolated from a glacier on the Tibetan Plateau.</title>
        <authorList>
            <person name="Liu Q."/>
            <person name="Xin Y.-H."/>
        </authorList>
    </citation>
    <scope>NUCLEOTIDE SEQUENCE [LARGE SCALE GENOMIC DNA]</scope>
    <source>
        <strain evidence="2 3">ZT4R22</strain>
    </source>
</reference>
<keyword evidence="3" id="KW-1185">Reference proteome</keyword>
<name>A0ABR7WQE9_9SPHI</name>
<protein>
    <submittedName>
        <fullName evidence="2">Uncharacterized protein</fullName>
    </submittedName>
</protein>
<organism evidence="2 3">
    <name type="scientific">Mucilaginibacter pankratovii</name>
    <dbReference type="NCBI Taxonomy" id="2772110"/>
    <lineage>
        <taxon>Bacteria</taxon>
        <taxon>Pseudomonadati</taxon>
        <taxon>Bacteroidota</taxon>
        <taxon>Sphingobacteriia</taxon>
        <taxon>Sphingobacteriales</taxon>
        <taxon>Sphingobacteriaceae</taxon>
        <taxon>Mucilaginibacter</taxon>
    </lineage>
</organism>